<gene>
    <name evidence="1" type="ORF">GCM10010921_01500</name>
</gene>
<comment type="caution">
    <text evidence="1">The sequence shown here is derived from an EMBL/GenBank/DDBJ whole genome shotgun (WGS) entry which is preliminary data.</text>
</comment>
<organism evidence="1 2">
    <name type="scientific">Microbacterium album</name>
    <dbReference type="NCBI Taxonomy" id="2053191"/>
    <lineage>
        <taxon>Bacteria</taxon>
        <taxon>Bacillati</taxon>
        <taxon>Actinomycetota</taxon>
        <taxon>Actinomycetes</taxon>
        <taxon>Micrococcales</taxon>
        <taxon>Microbacteriaceae</taxon>
        <taxon>Microbacterium</taxon>
    </lineage>
</organism>
<reference evidence="1" key="1">
    <citation type="journal article" date="2014" name="Int. J. Syst. Evol. Microbiol.">
        <title>Complete genome sequence of Corynebacterium casei LMG S-19264T (=DSM 44701T), isolated from a smear-ripened cheese.</title>
        <authorList>
            <consortium name="US DOE Joint Genome Institute (JGI-PGF)"/>
            <person name="Walter F."/>
            <person name="Albersmeier A."/>
            <person name="Kalinowski J."/>
            <person name="Ruckert C."/>
        </authorList>
    </citation>
    <scope>NUCLEOTIDE SEQUENCE</scope>
    <source>
        <strain evidence="1">CGMCC 1.15794</strain>
    </source>
</reference>
<reference evidence="1" key="2">
    <citation type="submission" date="2020-09" db="EMBL/GenBank/DDBJ databases">
        <authorList>
            <person name="Sun Q."/>
            <person name="Zhou Y."/>
        </authorList>
    </citation>
    <scope>NUCLEOTIDE SEQUENCE</scope>
    <source>
        <strain evidence="1">CGMCC 1.15794</strain>
    </source>
</reference>
<evidence type="ECO:0000313" key="2">
    <source>
        <dbReference type="Proteomes" id="UP000657592"/>
    </source>
</evidence>
<accession>A0A917IB18</accession>
<dbReference type="AlphaFoldDB" id="A0A917IB18"/>
<keyword evidence="2" id="KW-1185">Reference proteome</keyword>
<dbReference type="RefSeq" id="WP_188754333.1">
    <property type="nucleotide sequence ID" value="NZ_BMJY01000001.1"/>
</dbReference>
<name>A0A917IB18_9MICO</name>
<protein>
    <submittedName>
        <fullName evidence="1">Uncharacterized protein</fullName>
    </submittedName>
</protein>
<evidence type="ECO:0000313" key="1">
    <source>
        <dbReference type="EMBL" id="GGH34075.1"/>
    </source>
</evidence>
<dbReference type="Proteomes" id="UP000657592">
    <property type="component" value="Unassembled WGS sequence"/>
</dbReference>
<proteinExistence type="predicted"/>
<sequence length="50" mass="5673">MPDRAVIIDEYGHAWQKSAYLGFWYRAFDGDGISAFELAQRAGKPRQVSP</sequence>
<dbReference type="EMBL" id="BMJY01000001">
    <property type="protein sequence ID" value="GGH34075.1"/>
    <property type="molecule type" value="Genomic_DNA"/>
</dbReference>